<accession>A0A2Y9U003</accession>
<dbReference type="RefSeq" id="WP_108901127.1">
    <property type="nucleotide sequence ID" value="NZ_CP029185.2"/>
</dbReference>
<dbReference type="Proteomes" id="UP000244908">
    <property type="component" value="Chromosome"/>
</dbReference>
<evidence type="ECO:0000313" key="3">
    <source>
        <dbReference type="Proteomes" id="UP000244908"/>
    </source>
</evidence>
<evidence type="ECO:0008006" key="4">
    <source>
        <dbReference type="Google" id="ProtNLM"/>
    </source>
</evidence>
<feature type="signal peptide" evidence="1">
    <location>
        <begin position="1"/>
        <end position="23"/>
    </location>
</feature>
<dbReference type="KEGG" id="lpv:HYN51_11195"/>
<evidence type="ECO:0000313" key="2">
    <source>
        <dbReference type="EMBL" id="AWH89071.1"/>
    </source>
</evidence>
<name>A0A2Y9U003_9GAMM</name>
<keyword evidence="3" id="KW-1185">Reference proteome</keyword>
<organism evidence="2 3">
    <name type="scientific">Limnobaculum parvum</name>
    <dbReference type="NCBI Taxonomy" id="2172103"/>
    <lineage>
        <taxon>Bacteria</taxon>
        <taxon>Pseudomonadati</taxon>
        <taxon>Pseudomonadota</taxon>
        <taxon>Gammaproteobacteria</taxon>
        <taxon>Enterobacterales</taxon>
        <taxon>Budviciaceae</taxon>
        <taxon>Limnobaculum</taxon>
    </lineage>
</organism>
<proteinExistence type="predicted"/>
<keyword evidence="1" id="KW-0732">Signal</keyword>
<dbReference type="OrthoDB" id="7543403at2"/>
<reference evidence="2 3" key="1">
    <citation type="journal article" date="2019" name="Int. J. Syst. Evol. Microbiol.">
        <title>Limnobaculum parvum gen. nov., sp. nov., isolated from a freshwater lake.</title>
        <authorList>
            <person name="Baek C."/>
            <person name="Shin S.K."/>
            <person name="Yi H."/>
        </authorList>
    </citation>
    <scope>NUCLEOTIDE SEQUENCE [LARGE SCALE GENOMIC DNA]</scope>
    <source>
        <strain evidence="2 3">HYN0051</strain>
    </source>
</reference>
<evidence type="ECO:0000256" key="1">
    <source>
        <dbReference type="SAM" id="SignalP"/>
    </source>
</evidence>
<sequence length="391" mass="44265">MKLFTLLSATGILWLSILYPAHAQHDEQQMTYTGQIGKSPVVIELVTSESNEITGRYFYSRYRKDIALTGTQSEGGSLKLYENERVVGQQKAAWMALTPTPEGGLSGQWHGDKAKTTNVLLLPAIIPVGKKQGQTPYQNSLSKDNLYDYLRLLDMPLKAENEQEFMGYRIRWWKEPISGIRMFELLSGYPQEQMAQVNIRLRDRLWREVVDYHGCMLGGLSGSSGQADFNQSVKPTYFSPSVISASVFTDYYCGGAHPDFADSPINLDMKSGKELALEDVIWLGKGKPVYYNEQGGDDAGFEAFSAYRSTVFAPWIVEQMRKLHPSQMKKSDECDYSTVEYWTFVNWHFTPKGLYFSPSFPRVARACEYPDWSVLPYAAIKTHAGSFDITD</sequence>
<gene>
    <name evidence="2" type="ORF">HYN51_11195</name>
</gene>
<protein>
    <recommendedName>
        <fullName evidence="4">DUF3298 domain-containing protein</fullName>
    </recommendedName>
</protein>
<feature type="chain" id="PRO_5016089285" description="DUF3298 domain-containing protein" evidence="1">
    <location>
        <begin position="24"/>
        <end position="391"/>
    </location>
</feature>
<dbReference type="AlphaFoldDB" id="A0A2Y9U003"/>
<dbReference type="EMBL" id="CP029185">
    <property type="protein sequence ID" value="AWH89071.1"/>
    <property type="molecule type" value="Genomic_DNA"/>
</dbReference>